<evidence type="ECO:0000313" key="3">
    <source>
        <dbReference type="Proteomes" id="UP001595816"/>
    </source>
</evidence>
<gene>
    <name evidence="2" type="ORF">ACFOZ4_13130</name>
</gene>
<keyword evidence="3" id="KW-1185">Reference proteome</keyword>
<dbReference type="EMBL" id="JBHSAY010000006">
    <property type="protein sequence ID" value="MFC4131547.1"/>
    <property type="molecule type" value="Genomic_DNA"/>
</dbReference>
<proteinExistence type="predicted"/>
<accession>A0ABV8LMI2</accession>
<sequence length="152" mass="15258">MSRKLFAGSIAVATVVAAVLIQSAMSASATSGTSVAPTGDSSVYLAANGKNAASAAVTPQTAPISQDSSLKLSDMTWTSWSDSASGTGSATVNLCDPNCATGKSVTIPVTVTLSAPQQLCGHDFYTDMRLAFQSTPPNGLPSTTTVPVAPLC</sequence>
<dbReference type="Proteomes" id="UP001595816">
    <property type="component" value="Unassembled WGS sequence"/>
</dbReference>
<protein>
    <submittedName>
        <fullName evidence="2">Uncharacterized protein</fullName>
    </submittedName>
</protein>
<comment type="caution">
    <text evidence="2">The sequence shown here is derived from an EMBL/GenBank/DDBJ whole genome shotgun (WGS) entry which is preliminary data.</text>
</comment>
<reference evidence="3" key="1">
    <citation type="journal article" date="2019" name="Int. J. Syst. Evol. Microbiol.">
        <title>The Global Catalogue of Microorganisms (GCM) 10K type strain sequencing project: providing services to taxonomists for standard genome sequencing and annotation.</title>
        <authorList>
            <consortium name="The Broad Institute Genomics Platform"/>
            <consortium name="The Broad Institute Genome Sequencing Center for Infectious Disease"/>
            <person name="Wu L."/>
            <person name="Ma J."/>
        </authorList>
    </citation>
    <scope>NUCLEOTIDE SEQUENCE [LARGE SCALE GENOMIC DNA]</scope>
    <source>
        <strain evidence="3">CGMCC 4.7289</strain>
    </source>
</reference>
<keyword evidence="1" id="KW-0732">Signal</keyword>
<organism evidence="2 3">
    <name type="scientific">Hamadaea flava</name>
    <dbReference type="NCBI Taxonomy" id="1742688"/>
    <lineage>
        <taxon>Bacteria</taxon>
        <taxon>Bacillati</taxon>
        <taxon>Actinomycetota</taxon>
        <taxon>Actinomycetes</taxon>
        <taxon>Micromonosporales</taxon>
        <taxon>Micromonosporaceae</taxon>
        <taxon>Hamadaea</taxon>
    </lineage>
</organism>
<name>A0ABV8LMI2_9ACTN</name>
<feature type="signal peptide" evidence="1">
    <location>
        <begin position="1"/>
        <end position="29"/>
    </location>
</feature>
<evidence type="ECO:0000256" key="1">
    <source>
        <dbReference type="SAM" id="SignalP"/>
    </source>
</evidence>
<evidence type="ECO:0000313" key="2">
    <source>
        <dbReference type="EMBL" id="MFC4131547.1"/>
    </source>
</evidence>
<feature type="chain" id="PRO_5046949481" evidence="1">
    <location>
        <begin position="30"/>
        <end position="152"/>
    </location>
</feature>
<dbReference type="RefSeq" id="WP_382189763.1">
    <property type="nucleotide sequence ID" value="NZ_JBHSAY010000006.1"/>
</dbReference>